<sequence>MIGDARSCELLQRVKDRTFLVIELLAIERRQCKRQGLAEPLGDALQ</sequence>
<organism evidence="1">
    <name type="scientific">bioreactor metagenome</name>
    <dbReference type="NCBI Taxonomy" id="1076179"/>
    <lineage>
        <taxon>unclassified sequences</taxon>
        <taxon>metagenomes</taxon>
        <taxon>ecological metagenomes</taxon>
    </lineage>
</organism>
<evidence type="ECO:0000313" key="1">
    <source>
        <dbReference type="EMBL" id="MPM32255.1"/>
    </source>
</evidence>
<proteinExistence type="predicted"/>
<accession>A0A644YUJ4</accession>
<protein>
    <submittedName>
        <fullName evidence="1">Uncharacterized protein</fullName>
    </submittedName>
</protein>
<dbReference type="EMBL" id="VSSQ01006309">
    <property type="protein sequence ID" value="MPM32255.1"/>
    <property type="molecule type" value="Genomic_DNA"/>
</dbReference>
<name>A0A644YUJ4_9ZZZZ</name>
<gene>
    <name evidence="1" type="ORF">SDC9_78817</name>
</gene>
<comment type="caution">
    <text evidence="1">The sequence shown here is derived from an EMBL/GenBank/DDBJ whole genome shotgun (WGS) entry which is preliminary data.</text>
</comment>
<dbReference type="AlphaFoldDB" id="A0A644YUJ4"/>
<reference evidence="1" key="1">
    <citation type="submission" date="2019-08" db="EMBL/GenBank/DDBJ databases">
        <authorList>
            <person name="Kucharzyk K."/>
            <person name="Murdoch R.W."/>
            <person name="Higgins S."/>
            <person name="Loffler F."/>
        </authorList>
    </citation>
    <scope>NUCLEOTIDE SEQUENCE</scope>
</reference>